<keyword evidence="3" id="KW-0862">Zinc</keyword>
<proteinExistence type="inferred from homology"/>
<dbReference type="InterPro" id="IPR006913">
    <property type="entry name" value="CENP-V/GFA"/>
</dbReference>
<dbReference type="AlphaFoldDB" id="A0A8H4IT66"/>
<dbReference type="Gene3D" id="3.90.1590.10">
    <property type="entry name" value="glutathione-dependent formaldehyde- activating enzyme (gfa)"/>
    <property type="match status" value="1"/>
</dbReference>
<dbReference type="InterPro" id="IPR011057">
    <property type="entry name" value="Mss4-like_sf"/>
</dbReference>
<keyword evidence="7" id="KW-1185">Reference proteome</keyword>
<evidence type="ECO:0000256" key="3">
    <source>
        <dbReference type="ARBA" id="ARBA00022833"/>
    </source>
</evidence>
<evidence type="ECO:0000313" key="6">
    <source>
        <dbReference type="EMBL" id="KAF4306797.1"/>
    </source>
</evidence>
<comment type="similarity">
    <text evidence="1">Belongs to the Gfa family.</text>
</comment>
<accession>A0A8H4IT66</accession>
<evidence type="ECO:0000256" key="1">
    <source>
        <dbReference type="ARBA" id="ARBA00005495"/>
    </source>
</evidence>
<dbReference type="EMBL" id="WWBZ02000033">
    <property type="protein sequence ID" value="KAF4306797.1"/>
    <property type="molecule type" value="Genomic_DNA"/>
</dbReference>
<comment type="caution">
    <text evidence="6">The sequence shown here is derived from an EMBL/GenBank/DDBJ whole genome shotgun (WGS) entry which is preliminary data.</text>
</comment>
<dbReference type="PANTHER" id="PTHR33337:SF40">
    <property type="entry name" value="CENP-V_GFA DOMAIN-CONTAINING PROTEIN-RELATED"/>
    <property type="match status" value="1"/>
</dbReference>
<evidence type="ECO:0000259" key="5">
    <source>
        <dbReference type="PROSITE" id="PS51891"/>
    </source>
</evidence>
<gene>
    <name evidence="6" type="ORF">GTA08_BOTSDO05388</name>
</gene>
<evidence type="ECO:0000256" key="4">
    <source>
        <dbReference type="ARBA" id="ARBA00023239"/>
    </source>
</evidence>
<dbReference type="SUPFAM" id="SSF51316">
    <property type="entry name" value="Mss4-like"/>
    <property type="match status" value="1"/>
</dbReference>
<organism evidence="6 7">
    <name type="scientific">Botryosphaeria dothidea</name>
    <dbReference type="NCBI Taxonomy" id="55169"/>
    <lineage>
        <taxon>Eukaryota</taxon>
        <taxon>Fungi</taxon>
        <taxon>Dikarya</taxon>
        <taxon>Ascomycota</taxon>
        <taxon>Pezizomycotina</taxon>
        <taxon>Dothideomycetes</taxon>
        <taxon>Dothideomycetes incertae sedis</taxon>
        <taxon>Botryosphaeriales</taxon>
        <taxon>Botryosphaeriaceae</taxon>
        <taxon>Botryosphaeria</taxon>
    </lineage>
</organism>
<dbReference type="OrthoDB" id="2212170at2759"/>
<protein>
    <recommendedName>
        <fullName evidence="5">CENP-V/GFA domain-containing protein</fullName>
    </recommendedName>
</protein>
<feature type="domain" description="CENP-V/GFA" evidence="5">
    <location>
        <begin position="12"/>
        <end position="129"/>
    </location>
</feature>
<evidence type="ECO:0000256" key="2">
    <source>
        <dbReference type="ARBA" id="ARBA00022723"/>
    </source>
</evidence>
<dbReference type="Proteomes" id="UP000572817">
    <property type="component" value="Unassembled WGS sequence"/>
</dbReference>
<keyword evidence="4" id="KW-0456">Lyase</keyword>
<dbReference type="PANTHER" id="PTHR33337">
    <property type="entry name" value="GFA DOMAIN-CONTAINING PROTEIN"/>
    <property type="match status" value="1"/>
</dbReference>
<dbReference type="Pfam" id="PF04828">
    <property type="entry name" value="GFA"/>
    <property type="match status" value="1"/>
</dbReference>
<reference evidence="6" key="1">
    <citation type="submission" date="2020-04" db="EMBL/GenBank/DDBJ databases">
        <title>Genome Assembly and Annotation of Botryosphaeria dothidea sdau 11-99, a Latent Pathogen of Apple Fruit Ring Rot in China.</title>
        <authorList>
            <person name="Yu C."/>
            <person name="Diao Y."/>
            <person name="Lu Q."/>
            <person name="Zhao J."/>
            <person name="Cui S."/>
            <person name="Peng C."/>
            <person name="He B."/>
            <person name="Liu H."/>
        </authorList>
    </citation>
    <scope>NUCLEOTIDE SEQUENCE [LARGE SCALE GENOMIC DNA]</scope>
    <source>
        <strain evidence="6">Sdau11-99</strain>
    </source>
</reference>
<evidence type="ECO:0000313" key="7">
    <source>
        <dbReference type="Proteomes" id="UP000572817"/>
    </source>
</evidence>
<keyword evidence="2" id="KW-0479">Metal-binding</keyword>
<dbReference type="GO" id="GO:0046872">
    <property type="term" value="F:metal ion binding"/>
    <property type="evidence" value="ECO:0007669"/>
    <property type="project" value="UniProtKB-KW"/>
</dbReference>
<name>A0A8H4IT66_9PEZI</name>
<dbReference type="PROSITE" id="PS51891">
    <property type="entry name" value="CENP_V_GFA"/>
    <property type="match status" value="1"/>
</dbReference>
<sequence length="144" mass="16007">MTSQVNAGSTSYDGRCNCSNIRIFVKEQPSDTLLCHCSNCRRTGAAPYSISYILNEAEVRIDDPKSCLKVYHDSDTLTGTTGLRHFCGNCGSPIYSLSPAFPNKIILKAPLFDAVSAPSTELFAEDRYGWLRRVESVSDERRKM</sequence>
<dbReference type="GO" id="GO:0016846">
    <property type="term" value="F:carbon-sulfur lyase activity"/>
    <property type="evidence" value="ECO:0007669"/>
    <property type="project" value="InterPro"/>
</dbReference>